<dbReference type="InterPro" id="IPR029058">
    <property type="entry name" value="AB_hydrolase_fold"/>
</dbReference>
<dbReference type="PANTHER" id="PTHR43433:SF5">
    <property type="entry name" value="AB HYDROLASE-1 DOMAIN-CONTAINING PROTEIN"/>
    <property type="match status" value="1"/>
</dbReference>
<evidence type="ECO:0000313" key="3">
    <source>
        <dbReference type="EMBL" id="MBL6081503.1"/>
    </source>
</evidence>
<dbReference type="Gene3D" id="3.40.50.1820">
    <property type="entry name" value="alpha/beta hydrolase"/>
    <property type="match status" value="1"/>
</dbReference>
<reference evidence="3 4" key="1">
    <citation type="submission" date="2021-01" db="EMBL/GenBank/DDBJ databases">
        <title>Belnapia mucosa sp. nov. and Belnapia arida sp. nov., isolated from the Tabernas Desert (Almeria, Spain).</title>
        <authorList>
            <person name="Molina-Menor E."/>
            <person name="Vidal-Verdu A."/>
            <person name="Calonge A."/>
            <person name="Satari L."/>
            <person name="Pereto J."/>
            <person name="Porcar M."/>
        </authorList>
    </citation>
    <scope>NUCLEOTIDE SEQUENCE [LARGE SCALE GENOMIC DNA]</scope>
    <source>
        <strain evidence="3 4">T18</strain>
    </source>
</reference>
<feature type="domain" description="AB hydrolase-1" evidence="2">
    <location>
        <begin position="46"/>
        <end position="156"/>
    </location>
</feature>
<keyword evidence="1" id="KW-0732">Signal</keyword>
<dbReference type="EMBL" id="JAETWB010000028">
    <property type="protein sequence ID" value="MBL6081503.1"/>
    <property type="molecule type" value="Genomic_DNA"/>
</dbReference>
<comment type="caution">
    <text evidence="3">The sequence shown here is derived from an EMBL/GenBank/DDBJ whole genome shotgun (WGS) entry which is preliminary data.</text>
</comment>
<dbReference type="InterPro" id="IPR000073">
    <property type="entry name" value="AB_hydrolase_1"/>
</dbReference>
<dbReference type="InterPro" id="IPR050471">
    <property type="entry name" value="AB_hydrolase"/>
</dbReference>
<dbReference type="Pfam" id="PF00561">
    <property type="entry name" value="Abhydrolase_1"/>
    <property type="match status" value="1"/>
</dbReference>
<keyword evidence="3" id="KW-0378">Hydrolase</keyword>
<proteinExistence type="predicted"/>
<accession>A0ABS1U9Z6</accession>
<dbReference type="GO" id="GO:0016787">
    <property type="term" value="F:hydrolase activity"/>
    <property type="evidence" value="ECO:0007669"/>
    <property type="project" value="UniProtKB-KW"/>
</dbReference>
<keyword evidence="4" id="KW-1185">Reference proteome</keyword>
<dbReference type="SUPFAM" id="SSF53474">
    <property type="entry name" value="alpha/beta-Hydrolases"/>
    <property type="match status" value="1"/>
</dbReference>
<sequence length="292" mass="31876">MLIARRSLLALGAFCLTTGADAAEEQFFDSAGVRIRYIEEGRGECVVLVHGYTSDAEAQWAWTGIPQALATRYRVIALDVRGHGRSGKPHAVAQYGPEMGYDILRLLDRLSIARAHIIGYSMGAHIVAQLLTTHPERFLTATLGGAPGRFSWSPEDQQRVDREAAEMEQGLLRSQMLRLWPNGEPPPNEARIRELSAAQLARQDVRALAAVRRSNPAQVVTLAQMAAVTVPTLGLVGTADPYLGSFLELRARMPQLKLVTIENASHGLAPGRLEFAEAILVFLRAHPAASEK</sequence>
<evidence type="ECO:0000259" key="2">
    <source>
        <dbReference type="Pfam" id="PF00561"/>
    </source>
</evidence>
<gene>
    <name evidence="3" type="ORF">JMJ56_26285</name>
</gene>
<dbReference type="Proteomes" id="UP000660885">
    <property type="component" value="Unassembled WGS sequence"/>
</dbReference>
<protein>
    <submittedName>
        <fullName evidence="3">Alpha/beta hydrolase</fullName>
    </submittedName>
</protein>
<feature type="chain" id="PRO_5045087573" evidence="1">
    <location>
        <begin position="23"/>
        <end position="292"/>
    </location>
</feature>
<name>A0ABS1U9Z6_9PROT</name>
<feature type="signal peptide" evidence="1">
    <location>
        <begin position="1"/>
        <end position="22"/>
    </location>
</feature>
<evidence type="ECO:0000313" key="4">
    <source>
        <dbReference type="Proteomes" id="UP000660885"/>
    </source>
</evidence>
<dbReference type="PANTHER" id="PTHR43433">
    <property type="entry name" value="HYDROLASE, ALPHA/BETA FOLD FAMILY PROTEIN"/>
    <property type="match status" value="1"/>
</dbReference>
<evidence type="ECO:0000256" key="1">
    <source>
        <dbReference type="SAM" id="SignalP"/>
    </source>
</evidence>
<organism evidence="3 4">
    <name type="scientific">Belnapia arida</name>
    <dbReference type="NCBI Taxonomy" id="2804533"/>
    <lineage>
        <taxon>Bacteria</taxon>
        <taxon>Pseudomonadati</taxon>
        <taxon>Pseudomonadota</taxon>
        <taxon>Alphaproteobacteria</taxon>
        <taxon>Acetobacterales</taxon>
        <taxon>Roseomonadaceae</taxon>
        <taxon>Belnapia</taxon>
    </lineage>
</organism>